<evidence type="ECO:0000256" key="8">
    <source>
        <dbReference type="ARBA" id="ARBA00023049"/>
    </source>
</evidence>
<keyword evidence="9" id="KW-0961">Cell wall biogenesis/degradation</keyword>
<gene>
    <name evidence="12" type="ORF">VTH8203_02878</name>
</gene>
<keyword evidence="13" id="KW-1185">Reference proteome</keyword>
<dbReference type="GO" id="GO:0008237">
    <property type="term" value="F:metallopeptidase activity"/>
    <property type="evidence" value="ECO:0007669"/>
    <property type="project" value="UniProtKB-KW"/>
</dbReference>
<evidence type="ECO:0000256" key="11">
    <source>
        <dbReference type="ARBA" id="ARBA00093666"/>
    </source>
</evidence>
<dbReference type="CDD" id="cd14844">
    <property type="entry name" value="Zn-DD-carboxypeptidase_like"/>
    <property type="match status" value="1"/>
</dbReference>
<keyword evidence="5" id="KW-0732">Signal</keyword>
<proteinExistence type="inferred from homology"/>
<keyword evidence="6" id="KW-0378">Hydrolase</keyword>
<dbReference type="GO" id="GO:0071555">
    <property type="term" value="P:cell wall organization"/>
    <property type="evidence" value="ECO:0007669"/>
    <property type="project" value="UniProtKB-KW"/>
</dbReference>
<comment type="cofactor">
    <cofactor evidence="1">
        <name>Zn(2+)</name>
        <dbReference type="ChEBI" id="CHEBI:29105"/>
    </cofactor>
</comment>
<evidence type="ECO:0000256" key="4">
    <source>
        <dbReference type="ARBA" id="ARBA00022723"/>
    </source>
</evidence>
<evidence type="ECO:0000256" key="10">
    <source>
        <dbReference type="ARBA" id="ARBA00093448"/>
    </source>
</evidence>
<evidence type="ECO:0000313" key="13">
    <source>
        <dbReference type="Proteomes" id="UP000219336"/>
    </source>
</evidence>
<keyword evidence="8" id="KW-0482">Metalloprotease</keyword>
<comment type="similarity">
    <text evidence="10">Belongs to the peptidase M15 family.</text>
</comment>
<comment type="pathway">
    <text evidence="2">Cell wall biogenesis; cell wall polysaccharide biosynthesis.</text>
</comment>
<keyword evidence="4" id="KW-0479">Metal-binding</keyword>
<keyword evidence="7" id="KW-0862">Zinc</keyword>
<accession>A0A240EML0</accession>
<dbReference type="Pfam" id="PF05951">
    <property type="entry name" value="Peptidase_M15_2"/>
    <property type="match status" value="1"/>
</dbReference>
<evidence type="ECO:0000256" key="7">
    <source>
        <dbReference type="ARBA" id="ARBA00022833"/>
    </source>
</evidence>
<dbReference type="GO" id="GO:0006508">
    <property type="term" value="P:proteolysis"/>
    <property type="evidence" value="ECO:0007669"/>
    <property type="project" value="UniProtKB-KW"/>
</dbReference>
<dbReference type="Gene3D" id="3.30.1380.10">
    <property type="match status" value="1"/>
</dbReference>
<dbReference type="Proteomes" id="UP000219336">
    <property type="component" value="Unassembled WGS sequence"/>
</dbReference>
<evidence type="ECO:0000256" key="2">
    <source>
        <dbReference type="ARBA" id="ARBA00004776"/>
    </source>
</evidence>
<evidence type="ECO:0000256" key="6">
    <source>
        <dbReference type="ARBA" id="ARBA00022801"/>
    </source>
</evidence>
<evidence type="ECO:0000256" key="9">
    <source>
        <dbReference type="ARBA" id="ARBA00023316"/>
    </source>
</evidence>
<reference evidence="13" key="1">
    <citation type="submission" date="2016-06" db="EMBL/GenBank/DDBJ databases">
        <authorList>
            <person name="Rodrigo-Torres L."/>
            <person name="Arahal R.D."/>
            <person name="Lucena T."/>
        </authorList>
    </citation>
    <scope>NUCLEOTIDE SEQUENCE [LARGE SCALE GENOMIC DNA]</scope>
    <source>
        <strain evidence="13">CECT8203</strain>
    </source>
</reference>
<dbReference type="InterPro" id="IPR009045">
    <property type="entry name" value="Zn_M74/Hedgehog-like"/>
</dbReference>
<name>A0A240EML0_9VIBR</name>
<dbReference type="EMBL" id="OANU01000053">
    <property type="protein sequence ID" value="SNX49235.1"/>
    <property type="molecule type" value="Genomic_DNA"/>
</dbReference>
<evidence type="ECO:0000313" key="12">
    <source>
        <dbReference type="EMBL" id="SNX49235.1"/>
    </source>
</evidence>
<keyword evidence="3" id="KW-0645">Protease</keyword>
<dbReference type="AlphaFoldDB" id="A0A240EML0"/>
<dbReference type="PANTHER" id="PTHR37425">
    <property type="match status" value="1"/>
</dbReference>
<evidence type="ECO:0000256" key="5">
    <source>
        <dbReference type="ARBA" id="ARBA00022729"/>
    </source>
</evidence>
<sequence>MVVIRFVISAVNTYLAPQFCCSLSLNSMNQINISRRGALKLALCGATATLVPSLSFATQSAAPRTLALNNLHTGESLESCYFDGAQYIQAELARLNTLCRDHRRNEIHSMDKRLFDQLSEIQNLLGVKSEVLIISGYRSPETNAALGARSSGVARKSRHMLGQAIDFRLEGVKLSHVHEAALAIQSGGVGYYPKSQFVHIDTGPVRNW</sequence>
<evidence type="ECO:0000256" key="3">
    <source>
        <dbReference type="ARBA" id="ARBA00022670"/>
    </source>
</evidence>
<protein>
    <recommendedName>
        <fullName evidence="11">Murein endopeptidase K</fullName>
    </recommendedName>
</protein>
<dbReference type="GO" id="GO:0046872">
    <property type="term" value="F:metal ion binding"/>
    <property type="evidence" value="ECO:0007669"/>
    <property type="project" value="UniProtKB-KW"/>
</dbReference>
<organism evidence="12 13">
    <name type="scientific">Vibrio thalassae</name>
    <dbReference type="NCBI Taxonomy" id="1243014"/>
    <lineage>
        <taxon>Bacteria</taxon>
        <taxon>Pseudomonadati</taxon>
        <taxon>Pseudomonadota</taxon>
        <taxon>Gammaproteobacteria</taxon>
        <taxon>Vibrionales</taxon>
        <taxon>Vibrionaceae</taxon>
        <taxon>Vibrio</taxon>
    </lineage>
</organism>
<dbReference type="InterPro" id="IPR010275">
    <property type="entry name" value="MepK"/>
</dbReference>
<dbReference type="SUPFAM" id="SSF55166">
    <property type="entry name" value="Hedgehog/DD-peptidase"/>
    <property type="match status" value="1"/>
</dbReference>
<dbReference type="PANTHER" id="PTHR37425:SF1">
    <property type="entry name" value="OUTER MEMBRANE PROTEIN"/>
    <property type="match status" value="1"/>
</dbReference>
<evidence type="ECO:0000256" key="1">
    <source>
        <dbReference type="ARBA" id="ARBA00001947"/>
    </source>
</evidence>